<evidence type="ECO:0000313" key="1">
    <source>
        <dbReference type="EMBL" id="MEA5441021.1"/>
    </source>
</evidence>
<accession>A0ABU5SR97</accession>
<proteinExistence type="predicted"/>
<gene>
    <name evidence="1" type="ORF">VB739_00465</name>
</gene>
<dbReference type="RefSeq" id="WP_323355183.1">
    <property type="nucleotide sequence ID" value="NZ_JAYGHY010000001.1"/>
</dbReference>
<evidence type="ECO:0008006" key="3">
    <source>
        <dbReference type="Google" id="ProtNLM"/>
    </source>
</evidence>
<sequence length="143" mass="15440">MPSPESSIGSANTDLSRLVAAAADLCRKPLRHAVVSPSLGGAAAEADAEIHQSLDLCLRLEARTPEGERVQADDLELEIYRSGDALNLTLAWCHRDEQPLLWQGSHPVWMDGATGLRSSCPPDGAPLEALARRLRALLRPDQD</sequence>
<reference evidence="1 2" key="1">
    <citation type="submission" date="2023-12" db="EMBL/GenBank/DDBJ databases">
        <title>Baltic Sea Cyanobacteria.</title>
        <authorList>
            <person name="Delbaje E."/>
            <person name="Fewer D.P."/>
            <person name="Shishido T.K."/>
        </authorList>
    </citation>
    <scope>NUCLEOTIDE SEQUENCE [LARGE SCALE GENOMIC DNA]</scope>
    <source>
        <strain evidence="1 2">UHCC 0281</strain>
    </source>
</reference>
<name>A0ABU5SR97_9CYAN</name>
<dbReference type="EMBL" id="JAYGHY010000001">
    <property type="protein sequence ID" value="MEA5441021.1"/>
    <property type="molecule type" value="Genomic_DNA"/>
</dbReference>
<evidence type="ECO:0000313" key="2">
    <source>
        <dbReference type="Proteomes" id="UP001302329"/>
    </source>
</evidence>
<comment type="caution">
    <text evidence="1">The sequence shown here is derived from an EMBL/GenBank/DDBJ whole genome shotgun (WGS) entry which is preliminary data.</text>
</comment>
<organism evidence="1 2">
    <name type="scientific">Cyanobium gracile UHCC 0281</name>
    <dbReference type="NCBI Taxonomy" id="3110309"/>
    <lineage>
        <taxon>Bacteria</taxon>
        <taxon>Bacillati</taxon>
        <taxon>Cyanobacteriota</taxon>
        <taxon>Cyanophyceae</taxon>
        <taxon>Synechococcales</taxon>
        <taxon>Prochlorococcaceae</taxon>
        <taxon>Cyanobium</taxon>
    </lineage>
</organism>
<dbReference type="Proteomes" id="UP001302329">
    <property type="component" value="Unassembled WGS sequence"/>
</dbReference>
<keyword evidence="2" id="KW-1185">Reference proteome</keyword>
<protein>
    <recommendedName>
        <fullName evidence="3">Geminivirus coat protein</fullName>
    </recommendedName>
</protein>